<dbReference type="PROSITE" id="PS50267">
    <property type="entry name" value="NA_NEUROTRAN_SYMP_3"/>
    <property type="match status" value="1"/>
</dbReference>
<feature type="binding site" evidence="9">
    <location>
        <position position="347"/>
    </location>
    <ligand>
        <name>Na(+)</name>
        <dbReference type="ChEBI" id="CHEBI:29101"/>
        <label>1</label>
    </ligand>
</feature>
<dbReference type="PROSITE" id="PS00754">
    <property type="entry name" value="NA_NEUROTRAN_SYMP_2"/>
    <property type="match status" value="1"/>
</dbReference>
<keyword evidence="5 10" id="KW-0769">Symport</keyword>
<evidence type="ECO:0000313" key="14">
    <source>
        <dbReference type="Proteomes" id="UP000218231"/>
    </source>
</evidence>
<dbReference type="GO" id="GO:0046872">
    <property type="term" value="F:metal ion binding"/>
    <property type="evidence" value="ECO:0007669"/>
    <property type="project" value="UniProtKB-KW"/>
</dbReference>
<dbReference type="PRINTS" id="PR00176">
    <property type="entry name" value="NANEUSMPORT"/>
</dbReference>
<name>A0A2A2LM26_9BILA</name>
<keyword evidence="9" id="KW-0915">Sodium</keyword>
<keyword evidence="3 10" id="KW-0813">Transport</keyword>
<feature type="binding site" evidence="9">
    <location>
        <position position="379"/>
    </location>
    <ligand>
        <name>Na(+)</name>
        <dbReference type="ChEBI" id="CHEBI:29101"/>
        <label>1</label>
    </ligand>
</feature>
<dbReference type="OrthoDB" id="6581954at2759"/>
<dbReference type="Pfam" id="PF00209">
    <property type="entry name" value="SNF"/>
    <property type="match status" value="1"/>
</dbReference>
<feature type="transmembrane region" description="Helical" evidence="12">
    <location>
        <begin position="344"/>
        <end position="361"/>
    </location>
</feature>
<evidence type="ECO:0000256" key="10">
    <source>
        <dbReference type="RuleBase" id="RU003732"/>
    </source>
</evidence>
<feature type="transmembrane region" description="Helical" evidence="12">
    <location>
        <begin position="562"/>
        <end position="582"/>
    </location>
</feature>
<accession>A0A2A2LM26</accession>
<feature type="compositionally biased region" description="Basic and acidic residues" evidence="11">
    <location>
        <begin position="26"/>
        <end position="38"/>
    </location>
</feature>
<keyword evidence="6 12" id="KW-1133">Transmembrane helix</keyword>
<feature type="transmembrane region" description="Helical" evidence="12">
    <location>
        <begin position="651"/>
        <end position="672"/>
    </location>
</feature>
<evidence type="ECO:0000256" key="8">
    <source>
        <dbReference type="ARBA" id="ARBA00023180"/>
    </source>
</evidence>
<dbReference type="GO" id="GO:0005283">
    <property type="term" value="F:amino acid:sodium symporter activity"/>
    <property type="evidence" value="ECO:0007669"/>
    <property type="project" value="TreeGrafter"/>
</dbReference>
<dbReference type="AlphaFoldDB" id="A0A2A2LM26"/>
<protein>
    <recommendedName>
        <fullName evidence="10">Transporter</fullName>
    </recommendedName>
</protein>
<dbReference type="GO" id="GO:0015179">
    <property type="term" value="F:L-amino acid transmembrane transporter activity"/>
    <property type="evidence" value="ECO:0007669"/>
    <property type="project" value="TreeGrafter"/>
</dbReference>
<dbReference type="PANTHER" id="PTHR11616:SF321">
    <property type="entry name" value="SODIUM-DEPENDENT NUTRIENT AMINO ACID TRANSPORTER 1-RELATED"/>
    <property type="match status" value="1"/>
</dbReference>
<keyword evidence="8" id="KW-0325">Glycoprotein</keyword>
<dbReference type="PANTHER" id="PTHR11616">
    <property type="entry name" value="SODIUM/CHLORIDE DEPENDENT TRANSPORTER"/>
    <property type="match status" value="1"/>
</dbReference>
<dbReference type="PROSITE" id="PS00610">
    <property type="entry name" value="NA_NEUROTRAN_SYMP_1"/>
    <property type="match status" value="1"/>
</dbReference>
<feature type="transmembrane region" description="Helical" evidence="12">
    <location>
        <begin position="293"/>
        <end position="312"/>
    </location>
</feature>
<dbReference type="Proteomes" id="UP000218231">
    <property type="component" value="Unassembled WGS sequence"/>
</dbReference>
<comment type="caution">
    <text evidence="13">The sequence shown here is derived from an EMBL/GenBank/DDBJ whole genome shotgun (WGS) entry which is preliminary data.</text>
</comment>
<proteinExistence type="inferred from homology"/>
<keyword evidence="14" id="KW-1185">Reference proteome</keyword>
<evidence type="ECO:0000256" key="9">
    <source>
        <dbReference type="PIRSR" id="PIRSR600175-1"/>
    </source>
</evidence>
<dbReference type="InterPro" id="IPR037272">
    <property type="entry name" value="SNS_sf"/>
</dbReference>
<evidence type="ECO:0000256" key="2">
    <source>
        <dbReference type="ARBA" id="ARBA00006459"/>
    </source>
</evidence>
<dbReference type="NCBIfam" id="NF037979">
    <property type="entry name" value="Na_transp"/>
    <property type="match status" value="1"/>
</dbReference>
<organism evidence="13 14">
    <name type="scientific">Diploscapter pachys</name>
    <dbReference type="NCBI Taxonomy" id="2018661"/>
    <lineage>
        <taxon>Eukaryota</taxon>
        <taxon>Metazoa</taxon>
        <taxon>Ecdysozoa</taxon>
        <taxon>Nematoda</taxon>
        <taxon>Chromadorea</taxon>
        <taxon>Rhabditida</taxon>
        <taxon>Rhabditina</taxon>
        <taxon>Rhabditomorpha</taxon>
        <taxon>Rhabditoidea</taxon>
        <taxon>Rhabditidae</taxon>
        <taxon>Diploscapter</taxon>
    </lineage>
</organism>
<evidence type="ECO:0000256" key="11">
    <source>
        <dbReference type="SAM" id="MobiDB-lite"/>
    </source>
</evidence>
<feature type="binding site" evidence="9">
    <location>
        <position position="119"/>
    </location>
    <ligand>
        <name>Na(+)</name>
        <dbReference type="ChEBI" id="CHEBI:29101"/>
        <label>1</label>
    </ligand>
</feature>
<evidence type="ECO:0000256" key="1">
    <source>
        <dbReference type="ARBA" id="ARBA00004141"/>
    </source>
</evidence>
<keyword evidence="9" id="KW-0479">Metal-binding</keyword>
<evidence type="ECO:0000256" key="4">
    <source>
        <dbReference type="ARBA" id="ARBA00022692"/>
    </source>
</evidence>
<feature type="binding site" evidence="9">
    <location>
        <position position="123"/>
    </location>
    <ligand>
        <name>Na(+)</name>
        <dbReference type="ChEBI" id="CHEBI:29101"/>
        <label>1</label>
    </ligand>
</feature>
<evidence type="ECO:0000256" key="6">
    <source>
        <dbReference type="ARBA" id="ARBA00022989"/>
    </source>
</evidence>
<feature type="binding site" evidence="9">
    <location>
        <position position="502"/>
    </location>
    <ligand>
        <name>Na(+)</name>
        <dbReference type="ChEBI" id="CHEBI:29101"/>
        <label>1</label>
    </ligand>
</feature>
<feature type="transmembrane region" description="Helical" evidence="12">
    <location>
        <begin position="110"/>
        <end position="128"/>
    </location>
</feature>
<dbReference type="InterPro" id="IPR000175">
    <property type="entry name" value="Na/ntran_symport"/>
</dbReference>
<keyword evidence="4 10" id="KW-0812">Transmembrane</keyword>
<feature type="binding site" evidence="9">
    <location>
        <position position="118"/>
    </location>
    <ligand>
        <name>Na(+)</name>
        <dbReference type="ChEBI" id="CHEBI:29101"/>
        <label>1</label>
    </ligand>
</feature>
<comment type="subcellular location">
    <subcellularLocation>
        <location evidence="1">Membrane</location>
        <topology evidence="1">Multi-pass membrane protein</topology>
    </subcellularLocation>
</comment>
<feature type="transmembrane region" description="Helical" evidence="12">
    <location>
        <begin position="140"/>
        <end position="161"/>
    </location>
</feature>
<feature type="transmembrane region" description="Helical" evidence="12">
    <location>
        <begin position="530"/>
        <end position="550"/>
    </location>
</feature>
<feature type="transmembrane region" description="Helical" evidence="12">
    <location>
        <begin position="182"/>
        <end position="210"/>
    </location>
</feature>
<dbReference type="STRING" id="2018661.A0A2A2LM26"/>
<sequence length="741" mass="82355">MIPDSLQKQIGNSRISDMTATTGSSGDDKPAGEDHVDRLAIPGARPPKFSTGCGSDEEVRCCTTVAYNGNGVRFEGMDPEMIPPSISGSQRTIYIEDDPNRETWDNKAQFIFGVISYAVGLGNVWRFPYLLQKNGGGAFLIPYLIMMVLQGIPLFLIELGIGQRLRTGSVGVWNAIHPCLGGLGISAAIVSYFVGAYYNVIIAWCMYYLYNSFSLTLPWENCPMLENGTIHEECKKSPSTSAFYWNRIALNSSGSISDIDGLVYHQLIFLCLGWLLVYLCVNKGIKSSGKVMYVTATFPYVVTTIFLVRSSMLEGAGEGLAHMFRFDGSKLLQPSVWLDAATQVFYSMGLGFGGLIAFGSYNNPKNNCKRDALVLALANVATSLYTAFTIFCVLGFMAHRTMSECIEKDMHIMADVYNDQFKSFDDVKAALSYDQYKELITDKFSTNYKKMVFYSKMCDYDQILAEQAEGTGLAFIVFTEAILHFPFPPIWSILFFLMLLSLGLGSMFGTLEGVITSLNDLKIITCPKPLLTGSLCLLGFFIGLIFVTRAGQYWVSLFDQFAGSYALMVVAFLEIIAVAYIYGHDRFCLDIEEMTGQKPSAYWTLCWRYFSPALMSFLFVGSIIQSCVNPIRYFAYDAEQAMNVYTSYPTWAFFAAVIIVGASTAPLILVWFCRFFKIVKYEPDIPAASKCLNQTTSTTYMLKSDQSFNRITESAISVADAASREPLRSNNNTNLGPSNEQ</sequence>
<keyword evidence="7 12" id="KW-0472">Membrane</keyword>
<dbReference type="GO" id="GO:0005886">
    <property type="term" value="C:plasma membrane"/>
    <property type="evidence" value="ECO:0007669"/>
    <property type="project" value="TreeGrafter"/>
</dbReference>
<evidence type="ECO:0000256" key="7">
    <source>
        <dbReference type="ARBA" id="ARBA00023136"/>
    </source>
</evidence>
<gene>
    <name evidence="13" type="ORF">WR25_12702</name>
</gene>
<comment type="similarity">
    <text evidence="2 10">Belongs to the sodium:neurotransmitter symporter (SNF) (TC 2.A.22) family.</text>
</comment>
<feature type="transmembrane region" description="Helical" evidence="12">
    <location>
        <begin position="373"/>
        <end position="398"/>
    </location>
</feature>
<evidence type="ECO:0000256" key="5">
    <source>
        <dbReference type="ARBA" id="ARBA00022847"/>
    </source>
</evidence>
<reference evidence="13 14" key="1">
    <citation type="journal article" date="2017" name="Curr. Biol.">
        <title>Genome architecture and evolution of a unichromosomal asexual nematode.</title>
        <authorList>
            <person name="Fradin H."/>
            <person name="Zegar C."/>
            <person name="Gutwein M."/>
            <person name="Lucas J."/>
            <person name="Kovtun M."/>
            <person name="Corcoran D."/>
            <person name="Baugh L.R."/>
            <person name="Kiontke K."/>
            <person name="Gunsalus K."/>
            <person name="Fitch D.H."/>
            <person name="Piano F."/>
        </authorList>
    </citation>
    <scope>NUCLEOTIDE SEQUENCE [LARGE SCALE GENOMIC DNA]</scope>
    <source>
        <strain evidence="13">PF1309</strain>
    </source>
</reference>
<dbReference type="EMBL" id="LIAE01006609">
    <property type="protein sequence ID" value="PAV87047.1"/>
    <property type="molecule type" value="Genomic_DNA"/>
</dbReference>
<feature type="transmembrane region" description="Helical" evidence="12">
    <location>
        <begin position="602"/>
        <end position="624"/>
    </location>
</feature>
<feature type="binding site" evidence="9">
    <location>
        <position position="506"/>
    </location>
    <ligand>
        <name>Na(+)</name>
        <dbReference type="ChEBI" id="CHEBI:29101"/>
        <label>1</label>
    </ligand>
</feature>
<feature type="region of interest" description="Disordered" evidence="11">
    <location>
        <begin position="1"/>
        <end position="55"/>
    </location>
</feature>
<dbReference type="GO" id="GO:0089718">
    <property type="term" value="P:amino acid import across plasma membrane"/>
    <property type="evidence" value="ECO:0007669"/>
    <property type="project" value="TreeGrafter"/>
</dbReference>
<evidence type="ECO:0000256" key="12">
    <source>
        <dbReference type="SAM" id="Phobius"/>
    </source>
</evidence>
<evidence type="ECO:0000256" key="3">
    <source>
        <dbReference type="ARBA" id="ARBA00022448"/>
    </source>
</evidence>
<dbReference type="SUPFAM" id="SSF161070">
    <property type="entry name" value="SNF-like"/>
    <property type="match status" value="1"/>
</dbReference>
<feature type="transmembrane region" description="Helical" evidence="12">
    <location>
        <begin position="262"/>
        <end position="281"/>
    </location>
</feature>
<evidence type="ECO:0000313" key="13">
    <source>
        <dbReference type="EMBL" id="PAV87047.1"/>
    </source>
</evidence>
<feature type="transmembrane region" description="Helical" evidence="12">
    <location>
        <begin position="490"/>
        <end position="509"/>
    </location>
</feature>
<feature type="compositionally biased region" description="Polar residues" evidence="11">
    <location>
        <begin position="1"/>
        <end position="25"/>
    </location>
</feature>